<dbReference type="EMBL" id="JBBPBM010000010">
    <property type="protein sequence ID" value="KAK8564863.1"/>
    <property type="molecule type" value="Genomic_DNA"/>
</dbReference>
<keyword evidence="2" id="KW-1185">Reference proteome</keyword>
<sequence>MFLKEREMPPLLALVSTRVEIAPLISVHSYKSVDALTQITVTASKVKMPPHYFGLAYKYAKRCLNSIFILDTNAAIGGAGGVRTAVGRWQPAADCDFVD</sequence>
<name>A0ABR2ES57_9ROSI</name>
<comment type="caution">
    <text evidence="1">The sequence shown here is derived from an EMBL/GenBank/DDBJ whole genome shotgun (WGS) entry which is preliminary data.</text>
</comment>
<organism evidence="1 2">
    <name type="scientific">Hibiscus sabdariffa</name>
    <name type="common">roselle</name>
    <dbReference type="NCBI Taxonomy" id="183260"/>
    <lineage>
        <taxon>Eukaryota</taxon>
        <taxon>Viridiplantae</taxon>
        <taxon>Streptophyta</taxon>
        <taxon>Embryophyta</taxon>
        <taxon>Tracheophyta</taxon>
        <taxon>Spermatophyta</taxon>
        <taxon>Magnoliopsida</taxon>
        <taxon>eudicotyledons</taxon>
        <taxon>Gunneridae</taxon>
        <taxon>Pentapetalae</taxon>
        <taxon>rosids</taxon>
        <taxon>malvids</taxon>
        <taxon>Malvales</taxon>
        <taxon>Malvaceae</taxon>
        <taxon>Malvoideae</taxon>
        <taxon>Hibiscus</taxon>
    </lineage>
</organism>
<accession>A0ABR2ES57</accession>
<protein>
    <submittedName>
        <fullName evidence="1">Uncharacterized protein</fullName>
    </submittedName>
</protein>
<proteinExistence type="predicted"/>
<gene>
    <name evidence="1" type="ORF">V6N12_058443</name>
</gene>
<reference evidence="1 2" key="1">
    <citation type="journal article" date="2024" name="G3 (Bethesda)">
        <title>Genome assembly of Hibiscus sabdariffa L. provides insights into metabolisms of medicinal natural products.</title>
        <authorList>
            <person name="Kim T."/>
        </authorList>
    </citation>
    <scope>NUCLEOTIDE SEQUENCE [LARGE SCALE GENOMIC DNA]</scope>
    <source>
        <strain evidence="1">TK-2024</strain>
        <tissue evidence="1">Old leaves</tissue>
    </source>
</reference>
<evidence type="ECO:0000313" key="2">
    <source>
        <dbReference type="Proteomes" id="UP001472677"/>
    </source>
</evidence>
<dbReference type="Proteomes" id="UP001472677">
    <property type="component" value="Unassembled WGS sequence"/>
</dbReference>
<evidence type="ECO:0000313" key="1">
    <source>
        <dbReference type="EMBL" id="KAK8564863.1"/>
    </source>
</evidence>